<dbReference type="InterPro" id="IPR008271">
    <property type="entry name" value="Ser/Thr_kinase_AS"/>
</dbReference>
<evidence type="ECO:0000259" key="5">
    <source>
        <dbReference type="PROSITE" id="PS50011"/>
    </source>
</evidence>
<evidence type="ECO:0000313" key="7">
    <source>
        <dbReference type="Proteomes" id="UP001371218"/>
    </source>
</evidence>
<evidence type="ECO:0000313" key="6">
    <source>
        <dbReference type="EMBL" id="MEK8034518.1"/>
    </source>
</evidence>
<keyword evidence="2" id="KW-0547">Nucleotide-binding</keyword>
<accession>A0ABU9BYK7</accession>
<dbReference type="EMBL" id="JBBUTG010000030">
    <property type="protein sequence ID" value="MEK8034518.1"/>
    <property type="molecule type" value="Genomic_DNA"/>
</dbReference>
<dbReference type="SMART" id="SM00220">
    <property type="entry name" value="S_TKc"/>
    <property type="match status" value="1"/>
</dbReference>
<reference evidence="6 7" key="1">
    <citation type="submission" date="2024-04" db="EMBL/GenBank/DDBJ databases">
        <title>Novel species of the genus Ideonella isolated from streams.</title>
        <authorList>
            <person name="Lu H."/>
        </authorList>
    </citation>
    <scope>NUCLEOTIDE SEQUENCE [LARGE SCALE GENOMIC DNA]</scope>
    <source>
        <strain evidence="6 7">DXS29W</strain>
    </source>
</reference>
<feature type="domain" description="Protein kinase" evidence="5">
    <location>
        <begin position="84"/>
        <end position="364"/>
    </location>
</feature>
<dbReference type="RefSeq" id="WP_341428947.1">
    <property type="nucleotide sequence ID" value="NZ_JBBUTG010000030.1"/>
</dbReference>
<sequence length="996" mass="106680">MALSAAELSRLSDLLEQALTLSPGERQAWLAALPPADRPLQGALRDMFDAQAQASPFLETLPRVESPLGPEAGEPQPGDTVGSYRLVRLVARGGMGSVWLADRVDGALHRRVALKLPHLAWGAGLAERMRRERDIGARLEHPHIARLYDAGIDHRGHPFLAFEFIDGVAIDLWCRSRQLPTRARLKLFLQVAQAVAYAHARLVVHRDLKPSNVLVSSDGQVHLLDFGIAKLLHEGPEDANATLRLGAAMTPHYASPEQLLGEPVTVASDVYSLGVLLYELLTGERPHAPDGARGGAGGGPLPLAAWQRAVQHEPPLASQRVADRLLVRGLRGDVDAILAKALRRSPEQRYATVDALADDIQRHLAGEPVRAQPERAGQRWRAMLKRSRASIALGTTAVLAVAVAAVLSLSQMQRANDAAARASAVKDFVLDTFRIETAGDPTGIELRGTPRELLLQRGARLIDVRFDGQPTLQAELHGVVSNLFDEMANFELAELHAARRLEVLSHSGAPSADKAVAAMAVSQALLKLGRAGQAEEPAAQAIGWADGEPRLSVMARLQMAASLAAQSKTEALAGELDRIDAELARETSPATIERALAWGARASLLALKGQGPQAIEQANRAVTLAASIEGAASPRVLNLRWAQWRLLMEFRQVDRARELGASIVADLRQLGGPKDGTAAFAEIYTTAFLFADDPEHRLSFDAAEAIVLADRDIVRQHGCRGIADADAWSDYLLGSLYAAWHDFERAEPLLSQSLARIAPVGDELTLIPYASRALAWAWTVRGEHARGDALLQSQMGLMARRGSPLARSARATLALSQSMQGRHRAAIELIESALPVAGVAQGKAAETASSQPLPAMPPELALWRTAVWLGNGDADQALASLPPAAQLASLPEGDGGWAGEAACVAGRHREGLAALDAYLQREAPRRSPASPFIARARAVQGLCALRAGDRKLAQALARQSRAALPPPSVVSPYFLQPLDKLEGALGTASTVRVARK</sequence>
<gene>
    <name evidence="6" type="ORF">AACH06_27125</name>
</gene>
<evidence type="ECO:0000256" key="3">
    <source>
        <dbReference type="ARBA" id="ARBA00022777"/>
    </source>
</evidence>
<dbReference type="Pfam" id="PF00069">
    <property type="entry name" value="Pkinase"/>
    <property type="match status" value="1"/>
</dbReference>
<dbReference type="Proteomes" id="UP001371218">
    <property type="component" value="Unassembled WGS sequence"/>
</dbReference>
<evidence type="ECO:0000256" key="2">
    <source>
        <dbReference type="ARBA" id="ARBA00022741"/>
    </source>
</evidence>
<keyword evidence="7" id="KW-1185">Reference proteome</keyword>
<dbReference type="PROSITE" id="PS00108">
    <property type="entry name" value="PROTEIN_KINASE_ST"/>
    <property type="match status" value="1"/>
</dbReference>
<name>A0ABU9BYK7_9BURK</name>
<dbReference type="SUPFAM" id="SSF56112">
    <property type="entry name" value="Protein kinase-like (PK-like)"/>
    <property type="match status" value="1"/>
</dbReference>
<dbReference type="EC" id="2.7.11.1" evidence="6"/>
<dbReference type="InterPro" id="IPR011009">
    <property type="entry name" value="Kinase-like_dom_sf"/>
</dbReference>
<evidence type="ECO:0000256" key="1">
    <source>
        <dbReference type="ARBA" id="ARBA00022679"/>
    </source>
</evidence>
<evidence type="ECO:0000256" key="4">
    <source>
        <dbReference type="ARBA" id="ARBA00022840"/>
    </source>
</evidence>
<dbReference type="CDD" id="cd14014">
    <property type="entry name" value="STKc_PknB_like"/>
    <property type="match status" value="1"/>
</dbReference>
<dbReference type="InterPro" id="IPR000719">
    <property type="entry name" value="Prot_kinase_dom"/>
</dbReference>
<proteinExistence type="predicted"/>
<dbReference type="InterPro" id="IPR011990">
    <property type="entry name" value="TPR-like_helical_dom_sf"/>
</dbReference>
<protein>
    <submittedName>
        <fullName evidence="6">Serine/threonine-protein kinase</fullName>
        <ecNumber evidence="6">2.7.11.1</ecNumber>
    </submittedName>
</protein>
<dbReference type="GO" id="GO:0004674">
    <property type="term" value="F:protein serine/threonine kinase activity"/>
    <property type="evidence" value="ECO:0007669"/>
    <property type="project" value="UniProtKB-EC"/>
</dbReference>
<organism evidence="6 7">
    <name type="scientific">Ideonella lacteola</name>
    <dbReference type="NCBI Taxonomy" id="2984193"/>
    <lineage>
        <taxon>Bacteria</taxon>
        <taxon>Pseudomonadati</taxon>
        <taxon>Pseudomonadota</taxon>
        <taxon>Betaproteobacteria</taxon>
        <taxon>Burkholderiales</taxon>
        <taxon>Sphaerotilaceae</taxon>
        <taxon>Ideonella</taxon>
    </lineage>
</organism>
<dbReference type="PANTHER" id="PTHR43289">
    <property type="entry name" value="MITOGEN-ACTIVATED PROTEIN KINASE KINASE KINASE 20-RELATED"/>
    <property type="match status" value="1"/>
</dbReference>
<keyword evidence="3 6" id="KW-0418">Kinase</keyword>
<dbReference type="SUPFAM" id="SSF48452">
    <property type="entry name" value="TPR-like"/>
    <property type="match status" value="1"/>
</dbReference>
<dbReference type="Gene3D" id="3.30.200.20">
    <property type="entry name" value="Phosphorylase Kinase, domain 1"/>
    <property type="match status" value="1"/>
</dbReference>
<dbReference type="Gene3D" id="1.10.510.10">
    <property type="entry name" value="Transferase(Phosphotransferase) domain 1"/>
    <property type="match status" value="1"/>
</dbReference>
<dbReference type="PROSITE" id="PS50011">
    <property type="entry name" value="PROTEIN_KINASE_DOM"/>
    <property type="match status" value="1"/>
</dbReference>
<keyword evidence="1 6" id="KW-0808">Transferase</keyword>
<dbReference type="PANTHER" id="PTHR43289:SF34">
    <property type="entry name" value="SERINE_THREONINE-PROTEIN KINASE YBDM-RELATED"/>
    <property type="match status" value="1"/>
</dbReference>
<comment type="caution">
    <text evidence="6">The sequence shown here is derived from an EMBL/GenBank/DDBJ whole genome shotgun (WGS) entry which is preliminary data.</text>
</comment>
<keyword evidence="4" id="KW-0067">ATP-binding</keyword>